<gene>
    <name evidence="3" type="ORF">HF875_03870</name>
</gene>
<evidence type="ECO:0000313" key="3">
    <source>
        <dbReference type="EMBL" id="NME08643.1"/>
    </source>
</evidence>
<accession>A0AA44DIY7</accession>
<name>A0AA44DIY7_PARBF</name>
<organism evidence="3 4">
    <name type="scientific">Paraclostridium bifermentans</name>
    <name type="common">Clostridium bifermentans</name>
    <dbReference type="NCBI Taxonomy" id="1490"/>
    <lineage>
        <taxon>Bacteria</taxon>
        <taxon>Bacillati</taxon>
        <taxon>Bacillota</taxon>
        <taxon>Clostridia</taxon>
        <taxon>Peptostreptococcales</taxon>
        <taxon>Peptostreptococcaceae</taxon>
        <taxon>Paraclostridium</taxon>
    </lineage>
</organism>
<dbReference type="Proteomes" id="UP000573963">
    <property type="component" value="Unassembled WGS sequence"/>
</dbReference>
<protein>
    <recommendedName>
        <fullName evidence="5">Lipoprotein</fullName>
    </recommendedName>
</protein>
<keyword evidence="2" id="KW-0732">Signal</keyword>
<evidence type="ECO:0000256" key="2">
    <source>
        <dbReference type="SAM" id="SignalP"/>
    </source>
</evidence>
<sequence length="185" mass="19991">MKLKIGILSLLLVLGFMVVGCSNSGNESSSDASTESIKTTEDTNNNDYVADVAEENVNSKNDESTPKENTDNETVDSSKSDELTTDDIKGLVIQNLSGGTINDVNFDEGKITVSVELGDPTPITLKDVAVVNFGGISDDLLERECWDTLTVKFEGVGEITMDASSAVLNEYGHKYFASEDYEEQL</sequence>
<reference evidence="3 4" key="1">
    <citation type="submission" date="2020-04" db="EMBL/GenBank/DDBJ databases">
        <authorList>
            <person name="Hitch T.C.A."/>
            <person name="Wylensek D."/>
            <person name="Clavel T."/>
        </authorList>
    </citation>
    <scope>NUCLEOTIDE SEQUENCE [LARGE SCALE GENOMIC DNA]</scope>
    <source>
        <strain evidence="3 4">Med78_4-601-WT-2</strain>
    </source>
</reference>
<dbReference type="RefSeq" id="WP_168931083.1">
    <property type="nucleotide sequence ID" value="NZ_JABAFD010000002.1"/>
</dbReference>
<proteinExistence type="predicted"/>
<feature type="compositionally biased region" description="Basic and acidic residues" evidence="1">
    <location>
        <begin position="60"/>
        <end position="82"/>
    </location>
</feature>
<evidence type="ECO:0000256" key="1">
    <source>
        <dbReference type="SAM" id="MobiDB-lite"/>
    </source>
</evidence>
<dbReference type="AlphaFoldDB" id="A0AA44DIY7"/>
<comment type="caution">
    <text evidence="3">The sequence shown here is derived from an EMBL/GenBank/DDBJ whole genome shotgun (WGS) entry which is preliminary data.</text>
</comment>
<feature type="chain" id="PRO_5041420927" description="Lipoprotein" evidence="2">
    <location>
        <begin position="25"/>
        <end position="185"/>
    </location>
</feature>
<feature type="compositionally biased region" description="Low complexity" evidence="1">
    <location>
        <begin position="24"/>
        <end position="36"/>
    </location>
</feature>
<feature type="signal peptide" evidence="2">
    <location>
        <begin position="1"/>
        <end position="24"/>
    </location>
</feature>
<dbReference type="PROSITE" id="PS51257">
    <property type="entry name" value="PROKAR_LIPOPROTEIN"/>
    <property type="match status" value="1"/>
</dbReference>
<evidence type="ECO:0000313" key="4">
    <source>
        <dbReference type="Proteomes" id="UP000573963"/>
    </source>
</evidence>
<feature type="region of interest" description="Disordered" evidence="1">
    <location>
        <begin position="24"/>
        <end position="82"/>
    </location>
</feature>
<evidence type="ECO:0008006" key="5">
    <source>
        <dbReference type="Google" id="ProtNLM"/>
    </source>
</evidence>
<dbReference type="EMBL" id="JABAFD010000002">
    <property type="protein sequence ID" value="NME08643.1"/>
    <property type="molecule type" value="Genomic_DNA"/>
</dbReference>